<name>A0AAV3ZFZ6_9GAST</name>
<proteinExistence type="predicted"/>
<organism evidence="1 2">
    <name type="scientific">Plakobranchus ocellatus</name>
    <dbReference type="NCBI Taxonomy" id="259542"/>
    <lineage>
        <taxon>Eukaryota</taxon>
        <taxon>Metazoa</taxon>
        <taxon>Spiralia</taxon>
        <taxon>Lophotrochozoa</taxon>
        <taxon>Mollusca</taxon>
        <taxon>Gastropoda</taxon>
        <taxon>Heterobranchia</taxon>
        <taxon>Euthyneura</taxon>
        <taxon>Panpulmonata</taxon>
        <taxon>Sacoglossa</taxon>
        <taxon>Placobranchoidea</taxon>
        <taxon>Plakobranchidae</taxon>
        <taxon>Plakobranchus</taxon>
    </lineage>
</organism>
<keyword evidence="2" id="KW-1185">Reference proteome</keyword>
<gene>
    <name evidence="1" type="ORF">PoB_002133600</name>
</gene>
<evidence type="ECO:0000313" key="2">
    <source>
        <dbReference type="Proteomes" id="UP000735302"/>
    </source>
</evidence>
<dbReference type="Proteomes" id="UP000735302">
    <property type="component" value="Unassembled WGS sequence"/>
</dbReference>
<evidence type="ECO:0000313" key="1">
    <source>
        <dbReference type="EMBL" id="GFN94830.1"/>
    </source>
</evidence>
<comment type="caution">
    <text evidence="1">The sequence shown here is derived from an EMBL/GenBank/DDBJ whole genome shotgun (WGS) entry which is preliminary data.</text>
</comment>
<dbReference type="EMBL" id="BLXT01002480">
    <property type="protein sequence ID" value="GFN94830.1"/>
    <property type="molecule type" value="Genomic_DNA"/>
</dbReference>
<protein>
    <submittedName>
        <fullName evidence="1">Uncharacterized protein</fullName>
    </submittedName>
</protein>
<reference evidence="1 2" key="1">
    <citation type="journal article" date="2021" name="Elife">
        <title>Chloroplast acquisition without the gene transfer in kleptoplastic sea slugs, Plakobranchus ocellatus.</title>
        <authorList>
            <person name="Maeda T."/>
            <person name="Takahashi S."/>
            <person name="Yoshida T."/>
            <person name="Shimamura S."/>
            <person name="Takaki Y."/>
            <person name="Nagai Y."/>
            <person name="Toyoda A."/>
            <person name="Suzuki Y."/>
            <person name="Arimoto A."/>
            <person name="Ishii H."/>
            <person name="Satoh N."/>
            <person name="Nishiyama T."/>
            <person name="Hasebe M."/>
            <person name="Maruyama T."/>
            <person name="Minagawa J."/>
            <person name="Obokata J."/>
            <person name="Shigenobu S."/>
        </authorList>
    </citation>
    <scope>NUCLEOTIDE SEQUENCE [LARGE SCALE GENOMIC DNA]</scope>
</reference>
<sequence length="88" mass="10072">MITSNLVDAKVHVRTPTRHDPSSAFFKLCFRLWEWSKCYATHMVFATLTAVTVANAPGILDYEKLKADLQPYKLALARYLEKQPALMK</sequence>
<dbReference type="AlphaFoldDB" id="A0AAV3ZFZ6"/>
<accession>A0AAV3ZFZ6</accession>